<feature type="region of interest" description="Disordered" evidence="1">
    <location>
        <begin position="31"/>
        <end position="67"/>
    </location>
</feature>
<comment type="caution">
    <text evidence="3">The sequence shown here is derived from an EMBL/GenBank/DDBJ whole genome shotgun (WGS) entry which is preliminary data.</text>
</comment>
<protein>
    <recommendedName>
        <fullName evidence="2">Microbial-type PARG catalytic domain-containing protein</fullName>
    </recommendedName>
</protein>
<organism evidence="3 4">
    <name type="scientific">Agrocybe chaxingu</name>
    <dbReference type="NCBI Taxonomy" id="84603"/>
    <lineage>
        <taxon>Eukaryota</taxon>
        <taxon>Fungi</taxon>
        <taxon>Dikarya</taxon>
        <taxon>Basidiomycota</taxon>
        <taxon>Agaricomycotina</taxon>
        <taxon>Agaricomycetes</taxon>
        <taxon>Agaricomycetidae</taxon>
        <taxon>Agaricales</taxon>
        <taxon>Agaricineae</taxon>
        <taxon>Strophariaceae</taxon>
        <taxon>Agrocybe</taxon>
    </lineage>
</organism>
<gene>
    <name evidence="3" type="ORF">NLJ89_g7597</name>
</gene>
<dbReference type="OrthoDB" id="9985428at2759"/>
<dbReference type="NCBIfam" id="TIGR02452">
    <property type="entry name" value="TIGR02452 family protein"/>
    <property type="match status" value="1"/>
</dbReference>
<feature type="compositionally biased region" description="Low complexity" evidence="1">
    <location>
        <begin position="33"/>
        <end position="49"/>
    </location>
</feature>
<sequence>MDPLVTVPVVPLVACAASLGVIAVVGRSTGPHQQSRLQRPPSAQSRSSPGVSIPHIAPVIPSTSAPTRRTTMAAIKYGGRYAEGRRSDLRRIAEETLWAIDQGVCSYRGVDHQLKDKVKDLRKNTKVYGHDSSIIKGWAAAKPTSSKSQANAPPTQISVLHISTLEAARLLDNSYQNFPDPVANRTGVLNFASATKPGGGFKNGADAQEESLARSSTLFRSLTTSEAEKFYDLHKRESAANAAAYYSHAMIYSPKTTFFRDDDGQWLRPFDVDVLSCAAVNAGEVRKGQTSGGSTAIAPNVGPGNVTEIGIEKEMSERMGRILYVFELEGVRNLVLGTFGTGVFRNSISTVARIWAHLLLTPDARYKDSFERIIFAITGEDTFVEFQTAFDAWGQKRAPGLGGGGGNSGLFW</sequence>
<evidence type="ECO:0000256" key="1">
    <source>
        <dbReference type="SAM" id="MobiDB-lite"/>
    </source>
</evidence>
<dbReference type="Pfam" id="PF10021">
    <property type="entry name" value="PARG_cat_microb"/>
    <property type="match status" value="1"/>
</dbReference>
<dbReference type="Gene3D" id="3.40.220.10">
    <property type="entry name" value="Leucine Aminopeptidase, subunit E, domain 1"/>
    <property type="match status" value="1"/>
</dbReference>
<proteinExistence type="predicted"/>
<evidence type="ECO:0000259" key="2">
    <source>
        <dbReference type="Pfam" id="PF10021"/>
    </source>
</evidence>
<dbReference type="InterPro" id="IPR043472">
    <property type="entry name" value="Macro_dom-like"/>
</dbReference>
<name>A0A9W8MRL4_9AGAR</name>
<dbReference type="Proteomes" id="UP001148786">
    <property type="component" value="Unassembled WGS sequence"/>
</dbReference>
<dbReference type="PANTHER" id="PTHR35596">
    <property type="entry name" value="DUF2263 DOMAIN-CONTAINING PROTEIN"/>
    <property type="match status" value="1"/>
</dbReference>
<dbReference type="AlphaFoldDB" id="A0A9W8MRL4"/>
<evidence type="ECO:0000313" key="3">
    <source>
        <dbReference type="EMBL" id="KAJ3505089.1"/>
    </source>
</evidence>
<dbReference type="EMBL" id="JANKHO010000925">
    <property type="protein sequence ID" value="KAJ3505089.1"/>
    <property type="molecule type" value="Genomic_DNA"/>
</dbReference>
<dbReference type="InterPro" id="IPR019261">
    <property type="entry name" value="PARG_cat_microbial"/>
</dbReference>
<reference evidence="3" key="1">
    <citation type="submission" date="2022-07" db="EMBL/GenBank/DDBJ databases">
        <title>Genome Sequence of Agrocybe chaxingu.</title>
        <authorList>
            <person name="Buettner E."/>
        </authorList>
    </citation>
    <scope>NUCLEOTIDE SEQUENCE</scope>
    <source>
        <strain evidence="3">MP-N11</strain>
    </source>
</reference>
<feature type="domain" description="Microbial-type PARG catalytic" evidence="2">
    <location>
        <begin position="93"/>
        <end position="261"/>
    </location>
</feature>
<dbReference type="PANTHER" id="PTHR35596:SF1">
    <property type="entry name" value="MICROBIAL-TYPE PARG CATALYTIC DOMAIN-CONTAINING PROTEIN"/>
    <property type="match status" value="1"/>
</dbReference>
<keyword evidence="4" id="KW-1185">Reference proteome</keyword>
<dbReference type="InterPro" id="IPR012664">
    <property type="entry name" value="CHP02452"/>
</dbReference>
<accession>A0A9W8MRL4</accession>
<evidence type="ECO:0000313" key="4">
    <source>
        <dbReference type="Proteomes" id="UP001148786"/>
    </source>
</evidence>